<feature type="region of interest" description="Disordered" evidence="1">
    <location>
        <begin position="1963"/>
        <end position="1991"/>
    </location>
</feature>
<feature type="compositionally biased region" description="Basic and acidic residues" evidence="1">
    <location>
        <begin position="1883"/>
        <end position="1894"/>
    </location>
</feature>
<protein>
    <recommendedName>
        <fullName evidence="2">EF-hand domain-containing protein</fullName>
    </recommendedName>
</protein>
<evidence type="ECO:0000256" key="1">
    <source>
        <dbReference type="SAM" id="MobiDB-lite"/>
    </source>
</evidence>
<feature type="compositionally biased region" description="Low complexity" evidence="1">
    <location>
        <begin position="423"/>
        <end position="439"/>
    </location>
</feature>
<feature type="compositionally biased region" description="Basic and acidic residues" evidence="1">
    <location>
        <begin position="196"/>
        <end position="211"/>
    </location>
</feature>
<keyword evidence="4" id="KW-1185">Reference proteome</keyword>
<feature type="compositionally biased region" description="Low complexity" evidence="1">
    <location>
        <begin position="396"/>
        <end position="413"/>
    </location>
</feature>
<sequence length="2110" mass="223060">MQLLTKHLRYCAVRLHYCTVQPGQRHRSDAQPSHHHIAAATSGAVTCYMLLASKPSPRRTYTYFRKRIMEAGTDIAACTACMYMYLTNTYLPCCSRRGLECHYSLKRKPGPRTKDIHQLELQQAVVAKAASAQRKAMETVTTSLDDQSTADVLQQVQQQTAAAAAAAASTTTSGKGKRGRQSGSGSGARSARRKSAAREASGERLRLRRSDSISSNSSRDSSDAGGGGGGGGHESSDGSNSDVSTKEAPPKLYSMTPSIVPIAPMPSLSSSSHALRKGAESAAALEQAARAMHRTASYSTIVDPYSALTISAAGASGVGGGEHYHAQGAGAAAAAAAAVGTSSSAPSSSEPSHLMSAFGGGGGGGSSGGMASMAVKMDPTGRTRRHTIHTSGGGSSAAFGSSGGSSRAFGTSALLPTPWQQRGSSGPAGAAAAAPESSSFRLKSVPPLDSGSSGSSGGAAAKMEPHAADDVPSMLLPHDDVDLLGLFDTQVPEFGRESGFMSPLGGSGHGMMMDHSLGGSGHSIGSSSGGVIGGVDRGVERGNIWHVPAGGGDSGSMRSLIKRSSGSSIKLRRRSLGAAPAISSADDGGVRDPLEAFVRKADPAELAEWVQAQRQAVETDLRAVSPRHDNKHTKPSKHGGGSDSTWGQQAWGDGFASNGIGGSGRENGGGEKHGVRHPAAPNQRQAGNRPHISPDYHKQEREEMDTRARRRGKHIDDDDDATGMASAHSPMPAGSARGGGAAAAAKDDMAAAERIQVAYRYWQRRKDRDAKRHACMARSPMRTVQEQASISNNLQGKLCIVRNADAAAVKAENDALRKELSQFDLAFFEEVEDLKFAYQRLKQSVRLDSSVHGASNETWAHALETAHRSVDWTAARAVQTSIKTSTREARSFDDFDSFKSSWDRASRAEKPSRGAKADQLWRKWTQRQVDVAAGGFQAEGDGAEACDNPSEECTGGNDNSSGTVNPHKRRPRQGQQQQGIGGAYQRKLEWEHLCCPAGTSNSKLVKISSLLEQLRAIATDQEWYPAYIRDRLVAAQASNLKPSEPPCGRRPLVSFGKAGGTAYSSRDDANAPAATVRAPPQQSPPRHTYGRATPLPFKSDTPLSAHGGYGGISTARQSAFFSEPAWDTHLKLKQGGASGSSRRDGAAAASSTERGHTSTPHLGLHRAPETALGFDVPAAACGVLRDIAEQLYLTDVDAIVGSAGPRGQGLFDAVAATFRRRDTLLTRVLPATEIGLGLEDLGVFVDARHVRQVAHWLSSADGADSDDDSVDREVRQVAWSSAGSRPSWVSSLKRLFDSLCEPGQNDVTDGDGIMALCEQLGLDVSAQEGRALAEVVGGNGSGVVDFATFLEFFDEQDSADSDDGDNSFHDHETRAELPWYEQEPEIAERLSLRCGLEAGGVHLSADDHKRLFKALQRSSSAQLVSPSALLSHVQHHINSVHQSSPQKAQASAAHISKGFSHTPTTSTPLRYRPATTSQHDHTSSTSDNGNRAVATASLSVRGHAAQRTAAVRPPHAAASLSSAASPGLSGADDYFKYDFKYDKQTRTRASLRPVVEAEDDPGELLRARKRAGKSLTLDVADTSSHSRFPQWMCLASDADSNKHYGKKRALVVHVRGGRMELLLRSSSAPAARSSAHPRATPACTPDTRSGSGSGFKTNPVGGDAGGSNGGTSAVAPPPPIAALTQARPDLSLRIRVALRAAGAAPAEAVTFLCFGELRSTADVAAEQMAPPVIPESTAWTHRQHPVQRDRMAAAGASPTDGDGNVLEDLNMVTRTERELVELLAKALEGTKSMTAAESMKLMGSLDPTGSGKVSYRALLALVMDHMEHWEQRYPEIASDLKWQLSQLSTSPHATVDNLARRLAITADAGAGDSPVQTSSSTRATDKHQRVTSEDLQRCLQGVGLGLTDEQAHHLRDLRPDGLVSVRRLLDFLTTAAVTAAGHIGQEQGSSGSKAHRLSLTENDRDDMSVHDSASSDELAASSSSEAVGTPEPSLATEFRAAVWALQSSLTLDDLTNASDRQVEGLESSTCHDAASSQRNFLQHVFTRRLDGDGDGYFTASDLAAAMPGVGMDTARATEARVLLGAMDMRRRGLGQLSFADFCRFMLADSL</sequence>
<feature type="compositionally biased region" description="Gly residues" evidence="1">
    <location>
        <begin position="224"/>
        <end position="233"/>
    </location>
</feature>
<feature type="compositionally biased region" description="Low complexity" evidence="1">
    <location>
        <begin position="1442"/>
        <end position="1453"/>
    </location>
</feature>
<dbReference type="InterPro" id="IPR002048">
    <property type="entry name" value="EF_hand_dom"/>
</dbReference>
<feature type="compositionally biased region" description="Polar residues" evidence="1">
    <location>
        <begin position="1459"/>
        <end position="1468"/>
    </location>
</feature>
<evidence type="ECO:0000259" key="2">
    <source>
        <dbReference type="PROSITE" id="PS50222"/>
    </source>
</evidence>
<feature type="compositionally biased region" description="Low complexity" evidence="1">
    <location>
        <begin position="1971"/>
        <end position="1986"/>
    </location>
</feature>
<dbReference type="Proteomes" id="UP000664859">
    <property type="component" value="Unassembled WGS sequence"/>
</dbReference>
<feature type="region of interest" description="Disordered" evidence="1">
    <location>
        <begin position="1132"/>
        <end position="1164"/>
    </location>
</feature>
<feature type="domain" description="EF-hand" evidence="2">
    <location>
        <begin position="2036"/>
        <end position="2072"/>
    </location>
</feature>
<feature type="region of interest" description="Disordered" evidence="1">
    <location>
        <begin position="167"/>
        <end position="257"/>
    </location>
</feature>
<dbReference type="InterPro" id="IPR011992">
    <property type="entry name" value="EF-hand-dom_pair"/>
</dbReference>
<evidence type="ECO:0000313" key="4">
    <source>
        <dbReference type="Proteomes" id="UP000664859"/>
    </source>
</evidence>
<feature type="compositionally biased region" description="Basic and acidic residues" evidence="1">
    <location>
        <begin position="692"/>
        <end position="707"/>
    </location>
</feature>
<dbReference type="GO" id="GO:0005509">
    <property type="term" value="F:calcium ion binding"/>
    <property type="evidence" value="ECO:0007669"/>
    <property type="project" value="InterPro"/>
</dbReference>
<evidence type="ECO:0000313" key="3">
    <source>
        <dbReference type="EMBL" id="KAG5192076.1"/>
    </source>
</evidence>
<reference evidence="3" key="1">
    <citation type="submission" date="2021-02" db="EMBL/GenBank/DDBJ databases">
        <title>First Annotated Genome of the Yellow-green Alga Tribonema minus.</title>
        <authorList>
            <person name="Mahan K.M."/>
        </authorList>
    </citation>
    <scope>NUCLEOTIDE SEQUENCE</scope>
    <source>
        <strain evidence="3">UTEX B ZZ1240</strain>
    </source>
</reference>
<feature type="region of interest" description="Disordered" evidence="1">
    <location>
        <begin position="1869"/>
        <end position="1894"/>
    </location>
</feature>
<name>A0A835ZFR5_9STRA</name>
<feature type="region of interest" description="Disordered" evidence="1">
    <location>
        <begin position="619"/>
        <end position="742"/>
    </location>
</feature>
<proteinExistence type="predicted"/>
<dbReference type="SUPFAM" id="SSF47473">
    <property type="entry name" value="EF-hand"/>
    <property type="match status" value="2"/>
</dbReference>
<feature type="compositionally biased region" description="Gly residues" evidence="1">
    <location>
        <begin position="358"/>
        <end position="368"/>
    </location>
</feature>
<feature type="region of interest" description="Disordered" evidence="1">
    <location>
        <begin position="940"/>
        <end position="982"/>
    </location>
</feature>
<gene>
    <name evidence="3" type="ORF">JKP88DRAFT_266360</name>
</gene>
<feature type="region of interest" description="Disordered" evidence="1">
    <location>
        <begin position="1625"/>
        <end position="1681"/>
    </location>
</feature>
<accession>A0A835ZFR5</accession>
<feature type="region of interest" description="Disordered" evidence="1">
    <location>
        <begin position="1438"/>
        <end position="1491"/>
    </location>
</feature>
<feature type="region of interest" description="Disordered" evidence="1">
    <location>
        <begin position="1058"/>
        <end position="1104"/>
    </location>
</feature>
<feature type="compositionally biased region" description="Low complexity" evidence="1">
    <location>
        <begin position="450"/>
        <end position="461"/>
    </location>
</feature>
<feature type="region of interest" description="Disordered" evidence="1">
    <location>
        <begin position="342"/>
        <end position="465"/>
    </location>
</feature>
<dbReference type="Gene3D" id="1.10.238.10">
    <property type="entry name" value="EF-hand"/>
    <property type="match status" value="2"/>
</dbReference>
<dbReference type="EMBL" id="JAFCMP010000011">
    <property type="protein sequence ID" value="KAG5192076.1"/>
    <property type="molecule type" value="Genomic_DNA"/>
</dbReference>
<dbReference type="PROSITE" id="PS50222">
    <property type="entry name" value="EF_HAND_2"/>
    <property type="match status" value="1"/>
</dbReference>
<feature type="compositionally biased region" description="Polar residues" evidence="1">
    <location>
        <begin position="1646"/>
        <end position="1656"/>
    </location>
</feature>
<comment type="caution">
    <text evidence="3">The sequence shown here is derived from an EMBL/GenBank/DDBJ whole genome shotgun (WGS) entry which is preliminary data.</text>
</comment>
<organism evidence="3 4">
    <name type="scientific">Tribonema minus</name>
    <dbReference type="NCBI Taxonomy" id="303371"/>
    <lineage>
        <taxon>Eukaryota</taxon>
        <taxon>Sar</taxon>
        <taxon>Stramenopiles</taxon>
        <taxon>Ochrophyta</taxon>
        <taxon>PX clade</taxon>
        <taxon>Xanthophyceae</taxon>
        <taxon>Tribonematales</taxon>
        <taxon>Tribonemataceae</taxon>
        <taxon>Tribonema</taxon>
    </lineage>
</organism>
<feature type="compositionally biased region" description="Low complexity" evidence="1">
    <location>
        <begin position="1625"/>
        <end position="1642"/>
    </location>
</feature>